<dbReference type="GO" id="GO:0005886">
    <property type="term" value="C:plasma membrane"/>
    <property type="evidence" value="ECO:0007669"/>
    <property type="project" value="UniProtKB-SubCell"/>
</dbReference>
<accession>A0A371J792</accession>
<evidence type="ECO:0000256" key="2">
    <source>
        <dbReference type="ARBA" id="ARBA00022475"/>
    </source>
</evidence>
<keyword evidence="3 6" id="KW-0812">Transmembrane</keyword>
<feature type="transmembrane region" description="Helical" evidence="6">
    <location>
        <begin position="67"/>
        <end position="88"/>
    </location>
</feature>
<dbReference type="CDD" id="cd06580">
    <property type="entry name" value="TM_PBP1_transp_TpRbsC_like"/>
    <property type="match status" value="1"/>
</dbReference>
<dbReference type="Proteomes" id="UP000215694">
    <property type="component" value="Unassembled WGS sequence"/>
</dbReference>
<dbReference type="OrthoDB" id="9792579at2"/>
<dbReference type="EMBL" id="NOJY02000006">
    <property type="protein sequence ID" value="RDY28537.1"/>
    <property type="molecule type" value="Genomic_DNA"/>
</dbReference>
<feature type="transmembrane region" description="Helical" evidence="6">
    <location>
        <begin position="42"/>
        <end position="61"/>
    </location>
</feature>
<gene>
    <name evidence="7" type="ORF">CHL78_004950</name>
</gene>
<proteinExistence type="predicted"/>
<feature type="transmembrane region" description="Helical" evidence="6">
    <location>
        <begin position="154"/>
        <end position="170"/>
    </location>
</feature>
<keyword evidence="5 6" id="KW-0472">Membrane</keyword>
<protein>
    <submittedName>
        <fullName evidence="7">ABC transporter permease</fullName>
    </submittedName>
</protein>
<feature type="transmembrane region" description="Helical" evidence="6">
    <location>
        <begin position="13"/>
        <end position="35"/>
    </location>
</feature>
<organism evidence="7 8">
    <name type="scientific">Romboutsia weinsteinii</name>
    <dbReference type="NCBI Taxonomy" id="2020949"/>
    <lineage>
        <taxon>Bacteria</taxon>
        <taxon>Bacillati</taxon>
        <taxon>Bacillota</taxon>
        <taxon>Clostridia</taxon>
        <taxon>Peptostreptococcales</taxon>
        <taxon>Peptostreptococcaceae</taxon>
        <taxon>Romboutsia</taxon>
    </lineage>
</organism>
<feature type="transmembrane region" description="Helical" evidence="6">
    <location>
        <begin position="278"/>
        <end position="296"/>
    </location>
</feature>
<dbReference type="RefSeq" id="WP_094366348.1">
    <property type="nucleotide sequence ID" value="NZ_NOJY02000006.1"/>
</dbReference>
<comment type="subcellular location">
    <subcellularLocation>
        <location evidence="1">Cell membrane</location>
        <topology evidence="1">Multi-pass membrane protein</topology>
    </subcellularLocation>
</comment>
<dbReference type="Pfam" id="PF02653">
    <property type="entry name" value="BPD_transp_2"/>
    <property type="match status" value="1"/>
</dbReference>
<feature type="transmembrane region" description="Helical" evidence="6">
    <location>
        <begin position="95"/>
        <end position="116"/>
    </location>
</feature>
<name>A0A371J792_9FIRM</name>
<keyword evidence="4 6" id="KW-1133">Transmembrane helix</keyword>
<comment type="caution">
    <text evidence="7">The sequence shown here is derived from an EMBL/GenBank/DDBJ whole genome shotgun (WGS) entry which is preliminary data.</text>
</comment>
<evidence type="ECO:0000256" key="6">
    <source>
        <dbReference type="SAM" id="Phobius"/>
    </source>
</evidence>
<dbReference type="AlphaFoldDB" id="A0A371J792"/>
<keyword evidence="8" id="KW-1185">Reference proteome</keyword>
<evidence type="ECO:0000256" key="4">
    <source>
        <dbReference type="ARBA" id="ARBA00022989"/>
    </source>
</evidence>
<sequence>MEMIFDILLNQDFWFAVLRSTTPVLLTTLGAIVASRAGARNIALEGTMLTAALVGVIGSALTQNAYLGLLMAVISGIIMSNILAYFALKLKSNIILTGIALNLMATGGTVFALYLFTGDKGASTSLHSLALPNINIPIIENIPVIGPILSGHHILTYTGLVLVVLIWAMFKYTTLGLRIKAVGESTEAAESVGIPVNKIKYIALTISGALAAMGGAFLSMGYVTLFSAGMTSGRGYTALATQAMANGNPVIGLLTSGLFGFSESLSNYLQGYSLPIEFIQMLPYLTIFIVYVVYCARKNGTQKEL</sequence>
<dbReference type="PANTHER" id="PTHR43370">
    <property type="entry name" value="SUGAR ABC TRANSPORTER INTEGRAL MEMBRANE PROTEIN-RELATED"/>
    <property type="match status" value="1"/>
</dbReference>
<dbReference type="GO" id="GO:0022857">
    <property type="term" value="F:transmembrane transporter activity"/>
    <property type="evidence" value="ECO:0007669"/>
    <property type="project" value="InterPro"/>
</dbReference>
<evidence type="ECO:0000256" key="3">
    <source>
        <dbReference type="ARBA" id="ARBA00022692"/>
    </source>
</evidence>
<dbReference type="PANTHER" id="PTHR43370:SF1">
    <property type="entry name" value="GUANOSINE ABC TRANSPORTER PERMEASE PROTEIN NUPQ"/>
    <property type="match status" value="1"/>
</dbReference>
<keyword evidence="2" id="KW-1003">Cell membrane</keyword>
<reference evidence="7 8" key="1">
    <citation type="journal article" date="2017" name="Genome Announc.">
        <title>Draft Genome Sequence of Romboutsia weinsteinii sp. nov. Strain CCRI-19649(T) Isolated from Surface Water.</title>
        <authorList>
            <person name="Maheux A.F."/>
            <person name="Boudreau D.K."/>
            <person name="Berube E."/>
            <person name="Boissinot M."/>
            <person name="Cantin P."/>
            <person name="Raymond F."/>
            <person name="Corbeil J."/>
            <person name="Omar R.F."/>
            <person name="Bergeron M.G."/>
        </authorList>
    </citation>
    <scope>NUCLEOTIDE SEQUENCE [LARGE SCALE GENOMIC DNA]</scope>
    <source>
        <strain evidence="7 8">CCRI-19649</strain>
    </source>
</reference>
<evidence type="ECO:0000256" key="1">
    <source>
        <dbReference type="ARBA" id="ARBA00004651"/>
    </source>
</evidence>
<evidence type="ECO:0000313" key="8">
    <source>
        <dbReference type="Proteomes" id="UP000215694"/>
    </source>
</evidence>
<evidence type="ECO:0000256" key="5">
    <source>
        <dbReference type="ARBA" id="ARBA00023136"/>
    </source>
</evidence>
<dbReference type="InterPro" id="IPR001851">
    <property type="entry name" value="ABC_transp_permease"/>
</dbReference>
<evidence type="ECO:0000313" key="7">
    <source>
        <dbReference type="EMBL" id="RDY28537.1"/>
    </source>
</evidence>
<feature type="transmembrane region" description="Helical" evidence="6">
    <location>
        <begin position="201"/>
        <end position="223"/>
    </location>
</feature>